<name>A0A9N9TBJ8_DIABA</name>
<dbReference type="InterPro" id="IPR037140">
    <property type="entry name" value="VHL_beta_dom_sf"/>
</dbReference>
<dbReference type="InterPro" id="IPR036208">
    <property type="entry name" value="VHL_sf"/>
</dbReference>
<dbReference type="SUPFAM" id="SSF49468">
    <property type="entry name" value="VHL"/>
    <property type="match status" value="1"/>
</dbReference>
<comment type="similarity">
    <text evidence="1">Belongs to the VHL family.</text>
</comment>
<reference evidence="3" key="1">
    <citation type="submission" date="2022-01" db="EMBL/GenBank/DDBJ databases">
        <authorList>
            <person name="King R."/>
        </authorList>
    </citation>
    <scope>NUCLEOTIDE SEQUENCE</scope>
</reference>
<organism evidence="3 4">
    <name type="scientific">Diabrotica balteata</name>
    <name type="common">Banded cucumber beetle</name>
    <dbReference type="NCBI Taxonomy" id="107213"/>
    <lineage>
        <taxon>Eukaryota</taxon>
        <taxon>Metazoa</taxon>
        <taxon>Ecdysozoa</taxon>
        <taxon>Arthropoda</taxon>
        <taxon>Hexapoda</taxon>
        <taxon>Insecta</taxon>
        <taxon>Pterygota</taxon>
        <taxon>Neoptera</taxon>
        <taxon>Endopterygota</taxon>
        <taxon>Coleoptera</taxon>
        <taxon>Polyphaga</taxon>
        <taxon>Cucujiformia</taxon>
        <taxon>Chrysomeloidea</taxon>
        <taxon>Chrysomelidae</taxon>
        <taxon>Galerucinae</taxon>
        <taxon>Diabroticina</taxon>
        <taxon>Diabroticites</taxon>
        <taxon>Diabrotica</taxon>
    </lineage>
</organism>
<evidence type="ECO:0000256" key="1">
    <source>
        <dbReference type="ARBA" id="ARBA00010057"/>
    </source>
</evidence>
<dbReference type="Proteomes" id="UP001153709">
    <property type="component" value="Chromosome 7"/>
</dbReference>
<dbReference type="InterPro" id="IPR022772">
    <property type="entry name" value="VHL_tumour_suppress_b/a_dom"/>
</dbReference>
<protein>
    <recommendedName>
        <fullName evidence="2">von Hippel-Lindau disease tumour suppressor beta domain-containing protein</fullName>
    </recommendedName>
</protein>
<proteinExistence type="inferred from homology"/>
<dbReference type="AlphaFoldDB" id="A0A9N9TBJ8"/>
<dbReference type="Gene3D" id="1.10.750.10">
    <property type="entry name" value="von Hippel-Lindau disease tumour suppressor, alpha domain"/>
    <property type="match status" value="1"/>
</dbReference>
<evidence type="ECO:0000313" key="3">
    <source>
        <dbReference type="EMBL" id="CAG9838244.1"/>
    </source>
</evidence>
<dbReference type="InterPro" id="IPR024053">
    <property type="entry name" value="VHL_beta_dom"/>
</dbReference>
<evidence type="ECO:0000313" key="4">
    <source>
        <dbReference type="Proteomes" id="UP001153709"/>
    </source>
</evidence>
<dbReference type="OrthoDB" id="413400at2759"/>
<gene>
    <name evidence="3" type="ORF">DIABBA_LOCUS11162</name>
</gene>
<dbReference type="FunFam" id="2.60.40.780:FF:000001">
    <property type="entry name" value="von Hippel-Lindau disease tumor suppressor"/>
    <property type="match status" value="1"/>
</dbReference>
<dbReference type="Gene3D" id="2.60.40.780">
    <property type="entry name" value="von Hippel-Lindau disease tumour suppressor, beta domain"/>
    <property type="match status" value="1"/>
</dbReference>
<dbReference type="EMBL" id="OU898282">
    <property type="protein sequence ID" value="CAG9838244.1"/>
    <property type="molecule type" value="Genomic_DNA"/>
</dbReference>
<dbReference type="InterPro" id="IPR037139">
    <property type="entry name" value="VHL_alpha_dom_sf"/>
</dbReference>
<keyword evidence="4" id="KW-1185">Reference proteome</keyword>
<feature type="domain" description="von Hippel-Lindau disease tumour suppressor beta" evidence="2">
    <location>
        <begin position="31"/>
        <end position="108"/>
    </location>
</feature>
<dbReference type="Pfam" id="PF01847">
    <property type="entry name" value="VHL"/>
    <property type="match status" value="1"/>
</dbReference>
<accession>A0A9N9TBJ8</accession>
<evidence type="ECO:0000259" key="2">
    <source>
        <dbReference type="Pfam" id="PF01847"/>
    </source>
</evidence>
<sequence>MSVEVPVEAGQFEEENNYEDERFYIAEENHRSGNTGTSAFVRFINTTDRDVDIVWINYSGKYIRYRKLSKDNFLDVNTYNSHPWVAFDYHTKDRLHIEKEFVFFPKTLREYFKVHPDRVFPIDKARIPAYITVPMYSLKYSALLAVRNKLKSCKDAEVLELPRELIEDLKRVIKLRNNLLYTFNSSS</sequence>
<dbReference type="CDD" id="cd05468">
    <property type="entry name" value="pVHL"/>
    <property type="match status" value="1"/>
</dbReference>